<evidence type="ECO:0000256" key="1">
    <source>
        <dbReference type="ARBA" id="ARBA00005532"/>
    </source>
</evidence>
<dbReference type="InterPro" id="IPR009060">
    <property type="entry name" value="UBA-like_sf"/>
</dbReference>
<accession>A0A1G2M8A7</accession>
<evidence type="ECO:0000256" key="2">
    <source>
        <dbReference type="ARBA" id="ARBA00016956"/>
    </source>
</evidence>
<evidence type="ECO:0000256" key="4">
    <source>
        <dbReference type="ARBA" id="ARBA00022917"/>
    </source>
</evidence>
<evidence type="ECO:0000313" key="7">
    <source>
        <dbReference type="EMBL" id="OHA20130.1"/>
    </source>
</evidence>
<dbReference type="GO" id="GO:0005737">
    <property type="term" value="C:cytoplasm"/>
    <property type="evidence" value="ECO:0007669"/>
    <property type="project" value="UniProtKB-SubCell"/>
</dbReference>
<evidence type="ECO:0000259" key="6">
    <source>
        <dbReference type="Pfam" id="PF00889"/>
    </source>
</evidence>
<dbReference type="Pfam" id="PF00889">
    <property type="entry name" value="EF_TS"/>
    <property type="match status" value="1"/>
</dbReference>
<dbReference type="FunFam" id="1.10.8.10:FF:000001">
    <property type="entry name" value="Elongation factor Ts"/>
    <property type="match status" value="1"/>
</dbReference>
<dbReference type="InterPro" id="IPR001816">
    <property type="entry name" value="Transl_elong_EFTs/EF1B"/>
</dbReference>
<dbReference type="Gene3D" id="1.10.8.10">
    <property type="entry name" value="DNA helicase RuvA subunit, C-terminal domain"/>
    <property type="match status" value="1"/>
</dbReference>
<keyword evidence="4 5" id="KW-0648">Protein biosynthesis</keyword>
<dbReference type="EMBL" id="MHRI01000036">
    <property type="protein sequence ID" value="OHA20130.1"/>
    <property type="molecule type" value="Genomic_DNA"/>
</dbReference>
<dbReference type="InterPro" id="IPR036402">
    <property type="entry name" value="EF-Ts_dimer_sf"/>
</dbReference>
<gene>
    <name evidence="5" type="primary">tsf</name>
    <name evidence="7" type="ORF">A2849_03515</name>
</gene>
<feature type="domain" description="Translation elongation factor EFTs/EF1B dimerisation" evidence="6">
    <location>
        <begin position="57"/>
        <end position="192"/>
    </location>
</feature>
<keyword evidence="5" id="KW-0963">Cytoplasm</keyword>
<evidence type="ECO:0000256" key="3">
    <source>
        <dbReference type="ARBA" id="ARBA00022768"/>
    </source>
</evidence>
<protein>
    <recommendedName>
        <fullName evidence="2 5">Elongation factor Ts</fullName>
        <shortName evidence="5">EF-Ts</shortName>
    </recommendedName>
</protein>
<dbReference type="GO" id="GO:0003746">
    <property type="term" value="F:translation elongation factor activity"/>
    <property type="evidence" value="ECO:0007669"/>
    <property type="project" value="UniProtKB-UniRule"/>
</dbReference>
<dbReference type="Gene3D" id="1.10.286.20">
    <property type="match status" value="1"/>
</dbReference>
<reference evidence="7 8" key="1">
    <citation type="journal article" date="2016" name="Nat. Commun.">
        <title>Thousands of microbial genomes shed light on interconnected biogeochemical processes in an aquifer system.</title>
        <authorList>
            <person name="Anantharaman K."/>
            <person name="Brown C.T."/>
            <person name="Hug L.A."/>
            <person name="Sharon I."/>
            <person name="Castelle C.J."/>
            <person name="Probst A.J."/>
            <person name="Thomas B.C."/>
            <person name="Singh A."/>
            <person name="Wilkins M.J."/>
            <person name="Karaoz U."/>
            <person name="Brodie E.L."/>
            <person name="Williams K.H."/>
            <person name="Hubbard S.S."/>
            <person name="Banfield J.F."/>
        </authorList>
    </citation>
    <scope>NUCLEOTIDE SEQUENCE [LARGE SCALE GENOMIC DNA]</scope>
</reference>
<dbReference type="SUPFAM" id="SSF46934">
    <property type="entry name" value="UBA-like"/>
    <property type="match status" value="1"/>
</dbReference>
<evidence type="ECO:0000256" key="5">
    <source>
        <dbReference type="HAMAP-Rule" id="MF_00050"/>
    </source>
</evidence>
<dbReference type="PANTHER" id="PTHR11741">
    <property type="entry name" value="ELONGATION FACTOR TS"/>
    <property type="match status" value="1"/>
</dbReference>
<evidence type="ECO:0000313" key="8">
    <source>
        <dbReference type="Proteomes" id="UP000178121"/>
    </source>
</evidence>
<proteinExistence type="inferred from homology"/>
<feature type="region of interest" description="Involved in Mg(2+) ion dislocation from EF-Tu" evidence="5">
    <location>
        <begin position="80"/>
        <end position="83"/>
    </location>
</feature>
<keyword evidence="3 5" id="KW-0251">Elongation factor</keyword>
<dbReference type="HAMAP" id="MF_00050">
    <property type="entry name" value="EF_Ts"/>
    <property type="match status" value="1"/>
</dbReference>
<sequence>MITTDDIKTLRDLTGVSVMQCKKALEEAGGDKEKALIILRKKSGALAAKKGDRALAAGAIQAYVHNTRTVASLVLLACETDFVAKNEEFVKLAYDIAMQVAAANPEYLSRAEVDATAMGKAKEVFASEVAGRPEDLQTKILAGKLDAYFKDKILLEQAFVKDPGRSIRDLVDGAIQKFGERIEIAKFVRFDVRG</sequence>
<dbReference type="Proteomes" id="UP000178121">
    <property type="component" value="Unassembled WGS sequence"/>
</dbReference>
<comment type="subcellular location">
    <subcellularLocation>
        <location evidence="5">Cytoplasm</location>
    </subcellularLocation>
</comment>
<dbReference type="CDD" id="cd14275">
    <property type="entry name" value="UBA_EF-Ts"/>
    <property type="match status" value="1"/>
</dbReference>
<comment type="function">
    <text evidence="5">Associates with the EF-Tu.GDP complex and induces the exchange of GDP to GTP. It remains bound to the aminoacyl-tRNA.EF-Tu.GTP complex up to the GTP hydrolysis stage on the ribosome.</text>
</comment>
<organism evidence="7 8">
    <name type="scientific">Candidatus Taylorbacteria bacterium RIFCSPHIGHO2_01_FULL_51_15</name>
    <dbReference type="NCBI Taxonomy" id="1802304"/>
    <lineage>
        <taxon>Bacteria</taxon>
        <taxon>Candidatus Tayloriibacteriota</taxon>
    </lineage>
</organism>
<name>A0A1G2M8A7_9BACT</name>
<dbReference type="PANTHER" id="PTHR11741:SF0">
    <property type="entry name" value="ELONGATION FACTOR TS, MITOCHONDRIAL"/>
    <property type="match status" value="1"/>
</dbReference>
<dbReference type="AlphaFoldDB" id="A0A1G2M8A7"/>
<comment type="caution">
    <text evidence="7">The sequence shown here is derived from an EMBL/GenBank/DDBJ whole genome shotgun (WGS) entry which is preliminary data.</text>
</comment>
<comment type="similarity">
    <text evidence="1 5">Belongs to the EF-Ts family.</text>
</comment>
<dbReference type="Gene3D" id="3.30.479.20">
    <property type="entry name" value="Elongation factor Ts, dimerisation domain"/>
    <property type="match status" value="1"/>
</dbReference>
<dbReference type="SUPFAM" id="SSF54713">
    <property type="entry name" value="Elongation factor Ts (EF-Ts), dimerisation domain"/>
    <property type="match status" value="1"/>
</dbReference>
<dbReference type="InterPro" id="IPR014039">
    <property type="entry name" value="Transl_elong_EFTs/EF1B_dimer"/>
</dbReference>